<evidence type="ECO:0000313" key="2">
    <source>
        <dbReference type="EMBL" id="ASM76662.1"/>
    </source>
</evidence>
<gene>
    <name evidence="2" type="ORF">VITFI_CDS0884</name>
</gene>
<evidence type="ECO:0000313" key="3">
    <source>
        <dbReference type="Proteomes" id="UP000199729"/>
    </source>
</evidence>
<dbReference type="EMBL" id="CP022423">
    <property type="protein sequence ID" value="ASM76662.1"/>
    <property type="molecule type" value="Genomic_DNA"/>
</dbReference>
<feature type="domain" description="Nudix hydrolase" evidence="1">
    <location>
        <begin position="23"/>
        <end position="183"/>
    </location>
</feature>
<dbReference type="InterPro" id="IPR036388">
    <property type="entry name" value="WH-like_DNA-bd_sf"/>
</dbReference>
<dbReference type="Gene3D" id="3.60.15.10">
    <property type="entry name" value="Ribonuclease Z/Hydroxyacylglutathione hydrolase-like"/>
    <property type="match status" value="1"/>
</dbReference>
<evidence type="ECO:0000259" key="1">
    <source>
        <dbReference type="PROSITE" id="PS51462"/>
    </source>
</evidence>
<accession>A0A221KCA9</accession>
<dbReference type="SMART" id="SM00849">
    <property type="entry name" value="Lactamase_B"/>
    <property type="match status" value="1"/>
</dbReference>
<dbReference type="Pfam" id="PF17778">
    <property type="entry name" value="WHD_BLACT"/>
    <property type="match status" value="1"/>
</dbReference>
<dbReference type="InterPro" id="IPR015797">
    <property type="entry name" value="NUDIX_hydrolase-like_dom_sf"/>
</dbReference>
<dbReference type="InterPro" id="IPR001279">
    <property type="entry name" value="Metallo-B-lactamas"/>
</dbReference>
<dbReference type="Pfam" id="PF00753">
    <property type="entry name" value="Lactamase_B"/>
    <property type="match status" value="1"/>
</dbReference>
<dbReference type="PANTHER" id="PTHR23131:SF0">
    <property type="entry name" value="ENDORIBONUCLEASE LACTB2"/>
    <property type="match status" value="1"/>
</dbReference>
<dbReference type="InterPro" id="IPR041516">
    <property type="entry name" value="LACTB2_WH"/>
</dbReference>
<dbReference type="GO" id="GO:0016787">
    <property type="term" value="F:hydrolase activity"/>
    <property type="evidence" value="ECO:0007669"/>
    <property type="project" value="UniProtKB-KW"/>
</dbReference>
<protein>
    <submittedName>
        <fullName evidence="2">NUDIX hydrolase</fullName>
    </submittedName>
</protein>
<dbReference type="Gene3D" id="3.90.79.10">
    <property type="entry name" value="Nucleoside Triphosphate Pyrophosphohydrolase"/>
    <property type="match status" value="2"/>
</dbReference>
<dbReference type="RefSeq" id="WP_198301615.1">
    <property type="nucleotide sequence ID" value="NZ_CP022423.1"/>
</dbReference>
<dbReference type="KEGG" id="vff:VITFI_CDS0884"/>
<reference evidence="2 3" key="1">
    <citation type="submission" date="2017-07" db="EMBL/GenBank/DDBJ databases">
        <title>Complete Genome Sequence of the cosmetic ferment Vitreoscilla filiformis (ATCC15551).</title>
        <authorList>
            <person name="Contreras S."/>
            <person name="Sagory-Zalkind P."/>
            <person name="Blanquart H."/>
            <person name="Iltis A."/>
            <person name="Morand S.C."/>
        </authorList>
    </citation>
    <scope>NUCLEOTIDE SEQUENCE [LARGE SCALE GENOMIC DNA]</scope>
    <source>
        <strain evidence="2 3">ATCC 15551</strain>
    </source>
</reference>
<dbReference type="Pfam" id="PF00293">
    <property type="entry name" value="NUDIX"/>
    <property type="match status" value="1"/>
</dbReference>
<dbReference type="Proteomes" id="UP000199729">
    <property type="component" value="Chromosome"/>
</dbReference>
<dbReference type="PANTHER" id="PTHR23131">
    <property type="entry name" value="ENDORIBONUCLEASE LACTB2"/>
    <property type="match status" value="1"/>
</dbReference>
<name>A0A221KCA9_VITFI</name>
<keyword evidence="3" id="KW-1185">Reference proteome</keyword>
<dbReference type="CDD" id="cd16278">
    <property type="entry name" value="metallo-hydrolase-like_MBL-fold"/>
    <property type="match status" value="1"/>
</dbReference>
<sequence length="537" mass="57576">MKRDDAMMLEPLSADELAQAAEGARRAASVILLRDGAQGLEVLLLRRAEREGDQRSGIWVFPGGVLEDGDAPDVPSPADAALSARMGLPAGAWAYVNAAVRECAEEVAVSLDASALHYFAHWLTPHGIPKRFDTRFFLARMPADQVPRADLGEVTEWAWLSPTQALAPETQLKLLPVTRRLLRTLAGWACVADGLRWAEAQPAPVCHMPRLGRDARGVRPVLPEEPAWAEIGRLDPTGQGHVHADLQPLRIVRLAPCLRRVTCANGSVMTGPGTNTYVLGGPGQPAVVIDPGPDDAHTAAHLDAVLAAVDSLGATGVGHILVTHTHRDHSPAAQALKARTGARCVGRAAGHPQGQDMAFQPDVAVQDGDRFTPAPGCTLRALHTPGHASNHVCWLWEEDGLLFTGDHIMQSSTVIINPPDGDMGQYFTSLERLLDEPLTGLAPGHGFLMAHPHSEVRRILAHRLQREARVLAAITAHGRATVEALVPDVYGDVPPARHGLAARSLTAHLLKLAAQGQAYFDGDTWCRSADVQVRLAK</sequence>
<dbReference type="CDD" id="cd18870">
    <property type="entry name" value="NUDIX_AcylCoAdiphos_Nudt19"/>
    <property type="match status" value="1"/>
</dbReference>
<dbReference type="InterPro" id="IPR000086">
    <property type="entry name" value="NUDIX_hydrolase_dom"/>
</dbReference>
<dbReference type="InterPro" id="IPR050662">
    <property type="entry name" value="Sec-metab_biosynth-thioest"/>
</dbReference>
<dbReference type="PROSITE" id="PS51462">
    <property type="entry name" value="NUDIX"/>
    <property type="match status" value="1"/>
</dbReference>
<dbReference type="InterPro" id="IPR036866">
    <property type="entry name" value="RibonucZ/Hydroxyglut_hydro"/>
</dbReference>
<proteinExistence type="predicted"/>
<organism evidence="2 3">
    <name type="scientific">Vitreoscilla filiformis</name>
    <dbReference type="NCBI Taxonomy" id="63"/>
    <lineage>
        <taxon>Bacteria</taxon>
        <taxon>Pseudomonadati</taxon>
        <taxon>Pseudomonadota</taxon>
        <taxon>Betaproteobacteria</taxon>
        <taxon>Neisseriales</taxon>
        <taxon>Neisseriaceae</taxon>
        <taxon>Vitreoscilla</taxon>
    </lineage>
</organism>
<dbReference type="AlphaFoldDB" id="A0A221KCA9"/>
<dbReference type="SUPFAM" id="SSF55811">
    <property type="entry name" value="Nudix"/>
    <property type="match status" value="1"/>
</dbReference>
<dbReference type="SUPFAM" id="SSF56281">
    <property type="entry name" value="Metallo-hydrolase/oxidoreductase"/>
    <property type="match status" value="1"/>
</dbReference>
<dbReference type="Gene3D" id="1.10.10.10">
    <property type="entry name" value="Winged helix-like DNA-binding domain superfamily/Winged helix DNA-binding domain"/>
    <property type="match status" value="1"/>
</dbReference>
<keyword evidence="2" id="KW-0378">Hydrolase</keyword>